<dbReference type="SUPFAM" id="SSF49354">
    <property type="entry name" value="PapD-like"/>
    <property type="match status" value="1"/>
</dbReference>
<dbReference type="Pfam" id="PF00345">
    <property type="entry name" value="PapD_N"/>
    <property type="match status" value="1"/>
</dbReference>
<sequence>MKRKLAGIILSTLGALLALPSYAATLQVYPVNVGFCAGETAQAIYVKNVGSAAIGAQIRVYAWHQQNNKDSLSDTEDLLVSPPMTSIPAARQQLIRVILPVPPSGDTERAYRLVVDELPGSNNMAEKDGVRFLLRYSIPVFVNCKDQQPDLNRVTFSIDRLAHPVMLKVRNNGTQHLKLSDITLHAGAQSVSMSKGLLGYVLPQSEKEWPLPKGMTNASSLSLNLNDNEKQQTINITP</sequence>
<dbReference type="PANTHER" id="PTHR30251">
    <property type="entry name" value="PILUS ASSEMBLY CHAPERONE"/>
    <property type="match status" value="1"/>
</dbReference>
<dbReference type="InterPro" id="IPR016147">
    <property type="entry name" value="Pili_assmbl_chaperone_N"/>
</dbReference>
<dbReference type="InterPro" id="IPR008962">
    <property type="entry name" value="PapD-like_sf"/>
</dbReference>
<evidence type="ECO:0000259" key="2">
    <source>
        <dbReference type="Pfam" id="PF00345"/>
    </source>
</evidence>
<dbReference type="Proteomes" id="UP000268051">
    <property type="component" value="Unassembled WGS sequence"/>
</dbReference>
<dbReference type="OrthoDB" id="511700at2"/>
<reference evidence="3 4" key="1">
    <citation type="submission" date="2018-10" db="EMBL/GenBank/DDBJ databases">
        <title>Horizontal transference of carbapenem resistance between Klebsiella pneumoniae and Kluyvera ascorbata during abdominal infection: a case report.</title>
        <authorList>
            <person name="Raro O.H.F."/>
            <person name="Lima-Morales D."/>
            <person name="Barth A.L."/>
            <person name="Paim T.G.S."/>
            <person name="Mott M.P."/>
            <person name="Riche C.V.W."/>
            <person name="Teixeira U.F."/>
            <person name="Waechter F."/>
            <person name="Dias C.A.G."/>
        </authorList>
    </citation>
    <scope>NUCLEOTIDE SEQUENCE [LARGE SCALE GENOMIC DNA]</scope>
    <source>
        <strain evidence="3 4">OT2</strain>
    </source>
</reference>
<dbReference type="PANTHER" id="PTHR30251:SF4">
    <property type="entry name" value="SLR1668 PROTEIN"/>
    <property type="match status" value="1"/>
</dbReference>
<dbReference type="GO" id="GO:0071555">
    <property type="term" value="P:cell wall organization"/>
    <property type="evidence" value="ECO:0007669"/>
    <property type="project" value="InterPro"/>
</dbReference>
<dbReference type="InterPro" id="IPR050643">
    <property type="entry name" value="Periplasmic_pilus_chap"/>
</dbReference>
<protein>
    <submittedName>
        <fullName evidence="3">Molecular chaperone</fullName>
    </submittedName>
</protein>
<evidence type="ECO:0000313" key="4">
    <source>
        <dbReference type="Proteomes" id="UP000268051"/>
    </source>
</evidence>
<feature type="chain" id="PRO_5043165029" evidence="1">
    <location>
        <begin position="24"/>
        <end position="238"/>
    </location>
</feature>
<dbReference type="GO" id="GO:0030288">
    <property type="term" value="C:outer membrane-bounded periplasmic space"/>
    <property type="evidence" value="ECO:0007669"/>
    <property type="project" value="InterPro"/>
</dbReference>
<proteinExistence type="predicted"/>
<gene>
    <name evidence="3" type="ORF">EB837_03935</name>
</gene>
<dbReference type="Gene3D" id="2.60.40.10">
    <property type="entry name" value="Immunoglobulins"/>
    <property type="match status" value="1"/>
</dbReference>
<organism evidence="3 4">
    <name type="scientific">Kluyvera ascorbata</name>
    <dbReference type="NCBI Taxonomy" id="51288"/>
    <lineage>
        <taxon>Bacteria</taxon>
        <taxon>Pseudomonadati</taxon>
        <taxon>Pseudomonadota</taxon>
        <taxon>Gammaproteobacteria</taxon>
        <taxon>Enterobacterales</taxon>
        <taxon>Enterobacteriaceae</taxon>
        <taxon>Kluyvera</taxon>
    </lineage>
</organism>
<feature type="domain" description="Pili assembly chaperone N-terminal" evidence="2">
    <location>
        <begin position="26"/>
        <end position="143"/>
    </location>
</feature>
<feature type="signal peptide" evidence="1">
    <location>
        <begin position="1"/>
        <end position="23"/>
    </location>
</feature>
<evidence type="ECO:0000256" key="1">
    <source>
        <dbReference type="SAM" id="SignalP"/>
    </source>
</evidence>
<dbReference type="EMBL" id="RHFN01000003">
    <property type="protein sequence ID" value="ROU17073.1"/>
    <property type="molecule type" value="Genomic_DNA"/>
</dbReference>
<dbReference type="RefSeq" id="WP_035896376.1">
    <property type="nucleotide sequence ID" value="NZ_AP022665.1"/>
</dbReference>
<evidence type="ECO:0000313" key="3">
    <source>
        <dbReference type="EMBL" id="ROU17073.1"/>
    </source>
</evidence>
<comment type="caution">
    <text evidence="3">The sequence shown here is derived from an EMBL/GenBank/DDBJ whole genome shotgun (WGS) entry which is preliminary data.</text>
</comment>
<dbReference type="AlphaFoldDB" id="A0A378GIM6"/>
<dbReference type="InterPro" id="IPR013783">
    <property type="entry name" value="Ig-like_fold"/>
</dbReference>
<name>A0A378GIM6_9ENTR</name>
<accession>A0A378GIM6</accession>
<keyword evidence="1" id="KW-0732">Signal</keyword>